<dbReference type="Pfam" id="PF10313">
    <property type="entry name" value="DUF2415"/>
    <property type="match status" value="1"/>
</dbReference>
<feature type="region of interest" description="Disordered" evidence="1">
    <location>
        <begin position="110"/>
        <end position="141"/>
    </location>
</feature>
<evidence type="ECO:0000256" key="1">
    <source>
        <dbReference type="SAM" id="MobiDB-lite"/>
    </source>
</evidence>
<dbReference type="PANTHER" id="PTHR43991:SF9">
    <property type="entry name" value="DUF2415 DOMAIN-CONTAINING PROTEIN"/>
    <property type="match status" value="1"/>
</dbReference>
<dbReference type="AlphaFoldDB" id="A0A9W4CVL3"/>
<evidence type="ECO:0000313" key="3">
    <source>
        <dbReference type="EMBL" id="CAD6499197.1"/>
    </source>
</evidence>
<sequence length="670" mass="76047">MAVVVTDETLYHTTTDLILPSPQKFYLTRICAGHLQLRSLISSPRPNIVYYPTGKDVVVLNTKSRESYILTTLKFEPRCLIASKEWLFCGGQKGDYTAIRIGERNISENNTAYNSGPDAHLPLDLDPSRRTTSSSRSGNDVQTLEEINRTIGADIVNCITIWQPSETPSERTYQEPVAIASNNDRSVSIMRLDNSELLDILLLPDCVNRSMMSPDGEMLISICDDPFLYVHRRKLRLKSVKNELDITGSYHWSYEGKVQLEKQNNADISEPRGSFAATFSPSGKYLAVATQFGIISVFKTDKIFESPICIFTSSRPNLGWDSCIRAMEFSGGPFDLLAWTESKGRVGVADVRNFFQTRQSLNLDPNFGEVEIVLVVNKHFDLLESSRRRRPDPCRIIAAPFNREELDILEAHQNARQQRVSNSRQGNLSMNSAWRSSSDSQRLTTIPNVASSNSAARSTSPRLPVTLREFLSQDHAPSFRTFINERNREHDRLNQQGQDVGSRRRTYAQTLTESDNLNEQENSRSLDDGVNILERLRLMESRRSESEPENLWAQARSRYFQQRHAANVLNDPLSPPRIELEEDDQEEFLHRLRQPWRGIEELNEIVLDAQGTVPAPRNRSGNGNDGFHLSTTGCCWSQDGRILYAGTEDGIHEFHVNIEGRKRFPSLVFC</sequence>
<organism evidence="3 4">
    <name type="scientific">Blumeria graminis f. sp. triticale</name>
    <dbReference type="NCBI Taxonomy" id="1689686"/>
    <lineage>
        <taxon>Eukaryota</taxon>
        <taxon>Fungi</taxon>
        <taxon>Dikarya</taxon>
        <taxon>Ascomycota</taxon>
        <taxon>Pezizomycotina</taxon>
        <taxon>Leotiomycetes</taxon>
        <taxon>Erysiphales</taxon>
        <taxon>Erysiphaceae</taxon>
        <taxon>Blumeria</taxon>
    </lineage>
</organism>
<dbReference type="Proteomes" id="UP000683417">
    <property type="component" value="Unassembled WGS sequence"/>
</dbReference>
<feature type="region of interest" description="Disordered" evidence="1">
    <location>
        <begin position="416"/>
        <end position="461"/>
    </location>
</feature>
<gene>
    <name evidence="3" type="ORF">BGTH12_LOCUS555</name>
</gene>
<evidence type="ECO:0000259" key="2">
    <source>
        <dbReference type="Pfam" id="PF10313"/>
    </source>
</evidence>
<dbReference type="EMBL" id="CAJHIT010000001">
    <property type="protein sequence ID" value="CAD6499197.1"/>
    <property type="molecule type" value="Genomic_DNA"/>
</dbReference>
<reference evidence="3" key="1">
    <citation type="submission" date="2020-10" db="EMBL/GenBank/DDBJ databases">
        <authorList>
            <person name="Muller C M."/>
        </authorList>
    </citation>
    <scope>NUCLEOTIDE SEQUENCE</scope>
    <source>
        <strain evidence="3">THUN-12</strain>
    </source>
</reference>
<dbReference type="PANTHER" id="PTHR43991">
    <property type="entry name" value="WD REPEAT PROTEIN (AFU_ORTHOLOGUE AFUA_8G05640)-RELATED"/>
    <property type="match status" value="1"/>
</dbReference>
<feature type="region of interest" description="Disordered" evidence="1">
    <location>
        <begin position="485"/>
        <end position="504"/>
    </location>
</feature>
<name>A0A9W4CVL3_BLUGR</name>
<proteinExistence type="predicted"/>
<protein>
    <submittedName>
        <fullName evidence="3">BgTH12-04849</fullName>
    </submittedName>
</protein>
<dbReference type="InterPro" id="IPR019417">
    <property type="entry name" value="DUF2415"/>
</dbReference>
<evidence type="ECO:0000313" key="4">
    <source>
        <dbReference type="Proteomes" id="UP000683417"/>
    </source>
</evidence>
<accession>A0A9W4CVL3</accession>
<comment type="caution">
    <text evidence="3">The sequence shown here is derived from an EMBL/GenBank/DDBJ whole genome shotgun (WGS) entry which is preliminary data.</text>
</comment>
<feature type="domain" description="DUF2415" evidence="2">
    <location>
        <begin position="324"/>
        <end position="359"/>
    </location>
</feature>